<dbReference type="PANTHER" id="PTHR30160">
    <property type="entry name" value="TETRAACYLDISACCHARIDE 4'-KINASE-RELATED"/>
    <property type="match status" value="1"/>
</dbReference>
<protein>
    <submittedName>
        <fullName evidence="3">Heptosyltransferase</fullName>
    </submittedName>
</protein>
<keyword evidence="4" id="KW-1185">Reference proteome</keyword>
<sequence length="342" mass="37995">MQRPQRLLTIRLSAMGDVAMTVPVLLALRRTYPEVKVISLSRKRFLSFLSQIPGITLIEADVKGDHKGILGLRRLSKQLKEQEPDAIADLHNVLRTKILRSFMRKPIKSTIDKGRAEKKKLVNDPQFFQPLKSTIERYQDVLSKLQLPVELLATDVLPRQSIPMKVNSLVGDHDYRWIGIAPFAAHASKALSLHKAQELTSSLLALGNVKLVLFGGGTAECKQLEIVAGTQSNVFNLAGFMSFEEELAMISNLDAMIAVDTGNGHLAAMYGVPIITLWGNTHPYAGFVPFAQPKENQITVDREQFPLVPTSIYGNKIPDGYENVMETIDCTAVVERLREILG</sequence>
<dbReference type="GO" id="GO:0009244">
    <property type="term" value="P:lipopolysaccharide core region biosynthetic process"/>
    <property type="evidence" value="ECO:0007669"/>
    <property type="project" value="TreeGrafter"/>
</dbReference>
<keyword evidence="1" id="KW-0328">Glycosyltransferase</keyword>
<dbReference type="Gene3D" id="3.40.50.2000">
    <property type="entry name" value="Glycogen Phosphorylase B"/>
    <property type="match status" value="2"/>
</dbReference>
<dbReference type="EMBL" id="MQUC01000003">
    <property type="protein sequence ID" value="PRP67793.1"/>
    <property type="molecule type" value="Genomic_DNA"/>
</dbReference>
<comment type="caution">
    <text evidence="3">The sequence shown here is derived from an EMBL/GenBank/DDBJ whole genome shotgun (WGS) entry which is preliminary data.</text>
</comment>
<dbReference type="RefSeq" id="WP_105983493.1">
    <property type="nucleotide sequence ID" value="NZ_MQUC01000003.1"/>
</dbReference>
<keyword evidence="2 3" id="KW-0808">Transferase</keyword>
<dbReference type="OrthoDB" id="9768048at2"/>
<evidence type="ECO:0000313" key="4">
    <source>
        <dbReference type="Proteomes" id="UP000239532"/>
    </source>
</evidence>
<accession>A0A2S9WWF3</accession>
<dbReference type="Pfam" id="PF01075">
    <property type="entry name" value="Glyco_transf_9"/>
    <property type="match status" value="1"/>
</dbReference>
<organism evidence="3 4">
    <name type="scientific">Nonlabens agnitus</name>
    <dbReference type="NCBI Taxonomy" id="870484"/>
    <lineage>
        <taxon>Bacteria</taxon>
        <taxon>Pseudomonadati</taxon>
        <taxon>Bacteroidota</taxon>
        <taxon>Flavobacteriia</taxon>
        <taxon>Flavobacteriales</taxon>
        <taxon>Flavobacteriaceae</taxon>
        <taxon>Nonlabens</taxon>
    </lineage>
</organism>
<dbReference type="SUPFAM" id="SSF53756">
    <property type="entry name" value="UDP-Glycosyltransferase/glycogen phosphorylase"/>
    <property type="match status" value="1"/>
</dbReference>
<evidence type="ECO:0000313" key="3">
    <source>
        <dbReference type="EMBL" id="PRP67793.1"/>
    </source>
</evidence>
<evidence type="ECO:0000256" key="2">
    <source>
        <dbReference type="ARBA" id="ARBA00022679"/>
    </source>
</evidence>
<reference evidence="3 4" key="1">
    <citation type="submission" date="2016-11" db="EMBL/GenBank/DDBJ databases">
        <title>Trade-off between light-utilization and light-protection in marine flavobacteria.</title>
        <authorList>
            <person name="Kumagai Y."/>
        </authorList>
    </citation>
    <scope>NUCLEOTIDE SEQUENCE [LARGE SCALE GENOMIC DNA]</scope>
    <source>
        <strain evidence="3 4">JCM 17109</strain>
    </source>
</reference>
<dbReference type="CDD" id="cd03789">
    <property type="entry name" value="GT9_LPS_heptosyltransferase"/>
    <property type="match status" value="1"/>
</dbReference>
<dbReference type="PANTHER" id="PTHR30160:SF22">
    <property type="entry name" value="LIPOPOLYSACCHARIDE CORE BIOSYNTHESIS PROTEIN"/>
    <property type="match status" value="1"/>
</dbReference>
<name>A0A2S9WWF3_9FLAO</name>
<evidence type="ECO:0000256" key="1">
    <source>
        <dbReference type="ARBA" id="ARBA00022676"/>
    </source>
</evidence>
<dbReference type="Proteomes" id="UP000239532">
    <property type="component" value="Unassembled WGS sequence"/>
</dbReference>
<dbReference type="InterPro" id="IPR002201">
    <property type="entry name" value="Glyco_trans_9"/>
</dbReference>
<proteinExistence type="predicted"/>
<dbReference type="GO" id="GO:0005829">
    <property type="term" value="C:cytosol"/>
    <property type="evidence" value="ECO:0007669"/>
    <property type="project" value="TreeGrafter"/>
</dbReference>
<dbReference type="AlphaFoldDB" id="A0A2S9WWF3"/>
<dbReference type="GO" id="GO:0008713">
    <property type="term" value="F:ADP-heptose-lipopolysaccharide heptosyltransferase activity"/>
    <property type="evidence" value="ECO:0007669"/>
    <property type="project" value="TreeGrafter"/>
</dbReference>
<dbReference type="InterPro" id="IPR051199">
    <property type="entry name" value="LPS_LOS_Heptosyltrfase"/>
</dbReference>
<gene>
    <name evidence="3" type="ORF">BST86_12165</name>
</gene>